<dbReference type="InterPro" id="IPR054841">
    <property type="entry name" value="carotdesatCrtD"/>
</dbReference>
<reference evidence="7" key="1">
    <citation type="submission" date="2020-05" db="EMBL/GenBank/DDBJ databases">
        <title>Nod-independent and nitrogen-fixing Bradyrhizobium aeschynomene sp. nov. isolated from nodules of Aeschynomene indica.</title>
        <authorList>
            <person name="Zhang Z."/>
        </authorList>
    </citation>
    <scope>NUCLEOTIDE SEQUENCE</scope>
    <source>
        <strain evidence="7">83012</strain>
    </source>
</reference>
<protein>
    <submittedName>
        <fullName evidence="7">Phytoene desaturase</fullName>
    </submittedName>
</protein>
<keyword evidence="3 5" id="KW-0125">Carotenoid biosynthesis</keyword>
<keyword evidence="4 5" id="KW-0560">Oxidoreductase</keyword>
<dbReference type="InterPro" id="IPR014105">
    <property type="entry name" value="Carotenoid/retinoid_OxRdtase"/>
</dbReference>
<gene>
    <name evidence="7" type="primary">crtI</name>
    <name evidence="7" type="ORF">HL667_29655</name>
</gene>
<proteinExistence type="inferred from homology"/>
<dbReference type="PANTHER" id="PTHR43734">
    <property type="entry name" value="PHYTOENE DESATURASE"/>
    <property type="match status" value="1"/>
</dbReference>
<comment type="similarity">
    <text evidence="2 5">Belongs to the carotenoid/retinoid oxidoreductase family.</text>
</comment>
<comment type="caution">
    <text evidence="7">The sequence shown here is derived from an EMBL/GenBank/DDBJ whole genome shotgun (WGS) entry which is preliminary data.</text>
</comment>
<dbReference type="Proteomes" id="UP000886476">
    <property type="component" value="Unassembled WGS sequence"/>
</dbReference>
<evidence type="ECO:0000256" key="4">
    <source>
        <dbReference type="ARBA" id="ARBA00023002"/>
    </source>
</evidence>
<dbReference type="SUPFAM" id="SSF51905">
    <property type="entry name" value="FAD/NAD(P)-binding domain"/>
    <property type="match status" value="1"/>
</dbReference>
<name>A0ABX2CPC1_9BRAD</name>
<dbReference type="Pfam" id="PF01593">
    <property type="entry name" value="Amino_oxidase"/>
    <property type="match status" value="1"/>
</dbReference>
<sequence>MREMADHRVIVVGAGIAGLSAALTLAAAGAEVTVLERAPTLGGKMRQIAIGTARIDSGPTVFTMRWVFDELFAAIGSSLDDHLTLTPLDILARHAWTDRRTLDLFADEERSADAIGRLAGRSEAEGYRAFCRDARRIFETLRDPFIRTPAPSMTHLLRNAGFRDLTAIRPFQTLWKALGGYFRDIRLQQLFGRYATYCGSSPFHAPATLMLVAHVEQAGVWSIDGGMHELAACLAALARRHGVSIRTDSDVAGIVTASGRAAGVRLADGEQIAADAVIATADVAALALGLFGAEVARALPATPDSARSLSAMTWSCMARADGFPLLRHNVFFSRDSRAEFDQLIERRAMPAEPTVYVCAQDRDDQPRENGGNEPLFVLINAPASGDQHRFPPSEISQCARQTFDLLQRCGLSVATTPELTRVTTPADFNRMFPGTGGALYGRSSHGWMASFQRPGAQTKLPGLYVAGGSAHPGPGVPMAALSGRMAAARAILDLASTAPSRRTAMRGGMSTR</sequence>
<comment type="pathway">
    <text evidence="1 5">Carotenoid biosynthesis.</text>
</comment>
<evidence type="ECO:0000256" key="3">
    <source>
        <dbReference type="ARBA" id="ARBA00022746"/>
    </source>
</evidence>
<dbReference type="NCBIfam" id="NF045637">
    <property type="entry name" value="carotdesatCrtDProt"/>
    <property type="match status" value="1"/>
</dbReference>
<evidence type="ECO:0000256" key="5">
    <source>
        <dbReference type="RuleBase" id="RU362075"/>
    </source>
</evidence>
<evidence type="ECO:0000313" key="7">
    <source>
        <dbReference type="EMBL" id="NPU69204.1"/>
    </source>
</evidence>
<organism evidence="7 8">
    <name type="scientific">Bradyrhizobium aeschynomenes</name>
    <dbReference type="NCBI Taxonomy" id="2734909"/>
    <lineage>
        <taxon>Bacteria</taxon>
        <taxon>Pseudomonadati</taxon>
        <taxon>Pseudomonadota</taxon>
        <taxon>Alphaproteobacteria</taxon>
        <taxon>Hyphomicrobiales</taxon>
        <taxon>Nitrobacteraceae</taxon>
        <taxon>Bradyrhizobium</taxon>
    </lineage>
</organism>
<accession>A0ABX2CPC1</accession>
<dbReference type="PANTHER" id="PTHR43734:SF7">
    <property type="entry name" value="4,4'-DIAPONEUROSPORENE OXYGENASE"/>
    <property type="match status" value="1"/>
</dbReference>
<dbReference type="PRINTS" id="PR00419">
    <property type="entry name" value="ADXRDTASE"/>
</dbReference>
<evidence type="ECO:0000256" key="2">
    <source>
        <dbReference type="ARBA" id="ARBA00006046"/>
    </source>
</evidence>
<dbReference type="InterPro" id="IPR002937">
    <property type="entry name" value="Amino_oxidase"/>
</dbReference>
<evidence type="ECO:0000259" key="6">
    <source>
        <dbReference type="Pfam" id="PF01593"/>
    </source>
</evidence>
<dbReference type="InterPro" id="IPR036188">
    <property type="entry name" value="FAD/NAD-bd_sf"/>
</dbReference>
<dbReference type="NCBIfam" id="TIGR02734">
    <property type="entry name" value="crtI_fam"/>
    <property type="match status" value="1"/>
</dbReference>
<evidence type="ECO:0000256" key="1">
    <source>
        <dbReference type="ARBA" id="ARBA00004829"/>
    </source>
</evidence>
<keyword evidence="8" id="KW-1185">Reference proteome</keyword>
<evidence type="ECO:0000313" key="8">
    <source>
        <dbReference type="Proteomes" id="UP000886476"/>
    </source>
</evidence>
<dbReference type="EMBL" id="JABFDN010000015">
    <property type="protein sequence ID" value="NPU69204.1"/>
    <property type="molecule type" value="Genomic_DNA"/>
</dbReference>
<dbReference type="Gene3D" id="3.50.50.60">
    <property type="entry name" value="FAD/NAD(P)-binding domain"/>
    <property type="match status" value="2"/>
</dbReference>
<feature type="domain" description="Amine oxidase" evidence="6">
    <location>
        <begin position="16"/>
        <end position="490"/>
    </location>
</feature>